<dbReference type="EMBL" id="JACVVK020000003">
    <property type="protein sequence ID" value="KAK7507715.1"/>
    <property type="molecule type" value="Genomic_DNA"/>
</dbReference>
<proteinExistence type="predicted"/>
<name>A0ABD0M7L2_9CAEN</name>
<feature type="compositionally biased region" description="Polar residues" evidence="1">
    <location>
        <begin position="45"/>
        <end position="56"/>
    </location>
</feature>
<organism evidence="2 3">
    <name type="scientific">Batillaria attramentaria</name>
    <dbReference type="NCBI Taxonomy" id="370345"/>
    <lineage>
        <taxon>Eukaryota</taxon>
        <taxon>Metazoa</taxon>
        <taxon>Spiralia</taxon>
        <taxon>Lophotrochozoa</taxon>
        <taxon>Mollusca</taxon>
        <taxon>Gastropoda</taxon>
        <taxon>Caenogastropoda</taxon>
        <taxon>Sorbeoconcha</taxon>
        <taxon>Cerithioidea</taxon>
        <taxon>Batillariidae</taxon>
        <taxon>Batillaria</taxon>
    </lineage>
</organism>
<feature type="non-terminal residue" evidence="2">
    <location>
        <position position="56"/>
    </location>
</feature>
<gene>
    <name evidence="2" type="ORF">BaRGS_00000680</name>
</gene>
<reference evidence="2 3" key="1">
    <citation type="journal article" date="2023" name="Sci. Data">
        <title>Genome assembly of the Korean intertidal mud-creeper Batillaria attramentaria.</title>
        <authorList>
            <person name="Patra A.K."/>
            <person name="Ho P.T."/>
            <person name="Jun S."/>
            <person name="Lee S.J."/>
            <person name="Kim Y."/>
            <person name="Won Y.J."/>
        </authorList>
    </citation>
    <scope>NUCLEOTIDE SEQUENCE [LARGE SCALE GENOMIC DNA]</scope>
    <source>
        <strain evidence="2">Wonlab-2016</strain>
    </source>
</reference>
<dbReference type="Proteomes" id="UP001519460">
    <property type="component" value="Unassembled WGS sequence"/>
</dbReference>
<feature type="region of interest" description="Disordered" evidence="1">
    <location>
        <begin position="1"/>
        <end position="56"/>
    </location>
</feature>
<protein>
    <submittedName>
        <fullName evidence="2">Uncharacterized protein</fullName>
    </submittedName>
</protein>
<sequence>MSGGARELRTAGTVPRPWARAREWEGGGGGPRGWRDREEGGWPSAGTSRGELNNRL</sequence>
<evidence type="ECO:0000313" key="3">
    <source>
        <dbReference type="Proteomes" id="UP001519460"/>
    </source>
</evidence>
<comment type="caution">
    <text evidence="2">The sequence shown here is derived from an EMBL/GenBank/DDBJ whole genome shotgun (WGS) entry which is preliminary data.</text>
</comment>
<accession>A0ABD0M7L2</accession>
<evidence type="ECO:0000256" key="1">
    <source>
        <dbReference type="SAM" id="MobiDB-lite"/>
    </source>
</evidence>
<evidence type="ECO:0000313" key="2">
    <source>
        <dbReference type="EMBL" id="KAK7507715.1"/>
    </source>
</evidence>
<dbReference type="AlphaFoldDB" id="A0ABD0M7L2"/>
<keyword evidence="3" id="KW-1185">Reference proteome</keyword>